<dbReference type="PANTHER" id="PTHR11360">
    <property type="entry name" value="MONOCARBOXYLATE TRANSPORTER"/>
    <property type="match status" value="1"/>
</dbReference>
<dbReference type="InterPro" id="IPR020846">
    <property type="entry name" value="MFS_dom"/>
</dbReference>
<evidence type="ECO:0000256" key="3">
    <source>
        <dbReference type="ARBA" id="ARBA00023136"/>
    </source>
</evidence>
<reference evidence="6" key="2">
    <citation type="submission" date="2020-09" db="EMBL/GenBank/DDBJ databases">
        <authorList>
            <person name="Sun Q."/>
            <person name="Zhou Y."/>
        </authorList>
    </citation>
    <scope>NUCLEOTIDE SEQUENCE</scope>
    <source>
        <strain evidence="6">CGMCC 1.15095</strain>
    </source>
</reference>
<keyword evidence="2 4" id="KW-1133">Transmembrane helix</keyword>
<feature type="transmembrane region" description="Helical" evidence="4">
    <location>
        <begin position="179"/>
        <end position="201"/>
    </location>
</feature>
<dbReference type="Pfam" id="PF07690">
    <property type="entry name" value="MFS_1"/>
    <property type="match status" value="1"/>
</dbReference>
<dbReference type="SUPFAM" id="SSF103473">
    <property type="entry name" value="MFS general substrate transporter"/>
    <property type="match status" value="1"/>
</dbReference>
<feature type="transmembrane region" description="Helical" evidence="4">
    <location>
        <begin position="20"/>
        <end position="47"/>
    </location>
</feature>
<dbReference type="PANTHER" id="PTHR11360:SF290">
    <property type="entry name" value="MONOCARBOXYLATE MFS PERMEASE"/>
    <property type="match status" value="1"/>
</dbReference>
<sequence>MAEGVARVADGAESTLRPWILLGTMSVASFWVNAAAFTTLGVLLPYMVKELGWGWTAAGFGFTILGAATGLSSYFPRYLIRRHGVRAALVAGTLAMMAGMLCFSEARGAGLFYLGAVLCGIGYQTMSIIPSTYVIGRVFPQPSLPIGIYFTCFALGGVCGPIIALGVLDVTGDQWRTVWRVHAVNMLLWGAICTVMIGGAARLNEDMQRAQSASAMGRDPKSNPAIWRTPVDWTFRQALRAPQFWILAAAYMSHMLVAISVSSLSIPHLSQRGVAVTTAVAMLSLEQLVQTFARGLGGVLGNRIDPLYILMTGLFLLALGPAALTFADNYPMLLLYALATGLGYGLTVFATVMLLLNYFGVTHNLEIFTAVAFTGAVAALGPAIGGALRDATGNFQAGFLLFAGVNFLIFLAAAIMRPPLRADQAAPARA</sequence>
<name>A0A916TVT7_9SPHN</name>
<dbReference type="RefSeq" id="WP_188773284.1">
    <property type="nucleotide sequence ID" value="NZ_BMHK01000070.1"/>
</dbReference>
<feature type="transmembrane region" description="Helical" evidence="4">
    <location>
        <begin position="87"/>
        <end position="106"/>
    </location>
</feature>
<evidence type="ECO:0000256" key="1">
    <source>
        <dbReference type="ARBA" id="ARBA00022692"/>
    </source>
</evidence>
<dbReference type="GO" id="GO:0022857">
    <property type="term" value="F:transmembrane transporter activity"/>
    <property type="evidence" value="ECO:0007669"/>
    <property type="project" value="InterPro"/>
</dbReference>
<feature type="transmembrane region" description="Helical" evidence="4">
    <location>
        <begin position="147"/>
        <end position="167"/>
    </location>
</feature>
<protein>
    <submittedName>
        <fullName evidence="6">MFS transporter</fullName>
    </submittedName>
</protein>
<dbReference type="InterPro" id="IPR011701">
    <property type="entry name" value="MFS"/>
</dbReference>
<feature type="transmembrane region" description="Helical" evidence="4">
    <location>
        <begin position="333"/>
        <end position="355"/>
    </location>
</feature>
<dbReference type="Gene3D" id="1.20.1250.20">
    <property type="entry name" value="MFS general substrate transporter like domains"/>
    <property type="match status" value="2"/>
</dbReference>
<evidence type="ECO:0000256" key="4">
    <source>
        <dbReference type="SAM" id="Phobius"/>
    </source>
</evidence>
<gene>
    <name evidence="6" type="ORF">GCM10011494_39610</name>
</gene>
<evidence type="ECO:0000256" key="2">
    <source>
        <dbReference type="ARBA" id="ARBA00022989"/>
    </source>
</evidence>
<keyword evidence="1 4" id="KW-0812">Transmembrane</keyword>
<dbReference type="PROSITE" id="PS50850">
    <property type="entry name" value="MFS"/>
    <property type="match status" value="1"/>
</dbReference>
<dbReference type="InterPro" id="IPR050327">
    <property type="entry name" value="Proton-linked_MCT"/>
</dbReference>
<accession>A0A916TVT7</accession>
<keyword evidence="3 4" id="KW-0472">Membrane</keyword>
<dbReference type="Proteomes" id="UP000608154">
    <property type="component" value="Unassembled WGS sequence"/>
</dbReference>
<feature type="domain" description="Major facilitator superfamily (MFS) profile" evidence="5">
    <location>
        <begin position="21"/>
        <end position="421"/>
    </location>
</feature>
<reference evidence="6" key="1">
    <citation type="journal article" date="2014" name="Int. J. Syst. Evol. Microbiol.">
        <title>Complete genome sequence of Corynebacterium casei LMG S-19264T (=DSM 44701T), isolated from a smear-ripened cheese.</title>
        <authorList>
            <consortium name="US DOE Joint Genome Institute (JGI-PGF)"/>
            <person name="Walter F."/>
            <person name="Albersmeier A."/>
            <person name="Kalinowski J."/>
            <person name="Ruckert C."/>
        </authorList>
    </citation>
    <scope>NUCLEOTIDE SEQUENCE</scope>
    <source>
        <strain evidence="6">CGMCC 1.15095</strain>
    </source>
</reference>
<organism evidence="6 7">
    <name type="scientific">Novosphingobium endophyticum</name>
    <dbReference type="NCBI Taxonomy" id="1955250"/>
    <lineage>
        <taxon>Bacteria</taxon>
        <taxon>Pseudomonadati</taxon>
        <taxon>Pseudomonadota</taxon>
        <taxon>Alphaproteobacteria</taxon>
        <taxon>Sphingomonadales</taxon>
        <taxon>Sphingomonadaceae</taxon>
        <taxon>Novosphingobium</taxon>
    </lineage>
</organism>
<proteinExistence type="predicted"/>
<feature type="transmembrane region" description="Helical" evidence="4">
    <location>
        <begin position="394"/>
        <end position="415"/>
    </location>
</feature>
<feature type="transmembrane region" description="Helical" evidence="4">
    <location>
        <begin position="244"/>
        <end position="267"/>
    </location>
</feature>
<evidence type="ECO:0000313" key="7">
    <source>
        <dbReference type="Proteomes" id="UP000608154"/>
    </source>
</evidence>
<keyword evidence="7" id="KW-1185">Reference proteome</keyword>
<dbReference type="EMBL" id="BMHK01000070">
    <property type="protein sequence ID" value="GGC16799.1"/>
    <property type="molecule type" value="Genomic_DNA"/>
</dbReference>
<dbReference type="AlphaFoldDB" id="A0A916TVT7"/>
<evidence type="ECO:0000313" key="6">
    <source>
        <dbReference type="EMBL" id="GGC16799.1"/>
    </source>
</evidence>
<feature type="transmembrane region" description="Helical" evidence="4">
    <location>
        <begin position="367"/>
        <end position="388"/>
    </location>
</feature>
<comment type="caution">
    <text evidence="6">The sequence shown here is derived from an EMBL/GenBank/DDBJ whole genome shotgun (WGS) entry which is preliminary data.</text>
</comment>
<dbReference type="InterPro" id="IPR036259">
    <property type="entry name" value="MFS_trans_sf"/>
</dbReference>
<feature type="transmembrane region" description="Helical" evidence="4">
    <location>
        <begin position="307"/>
        <end position="327"/>
    </location>
</feature>
<feature type="transmembrane region" description="Helical" evidence="4">
    <location>
        <begin position="53"/>
        <end position="75"/>
    </location>
</feature>
<evidence type="ECO:0000259" key="5">
    <source>
        <dbReference type="PROSITE" id="PS50850"/>
    </source>
</evidence>
<feature type="transmembrane region" description="Helical" evidence="4">
    <location>
        <begin position="112"/>
        <end position="135"/>
    </location>
</feature>